<dbReference type="PANTHER" id="PTHR48100:SF56">
    <property type="entry name" value="PHOSPHATASE SPAC513.02-RELATED"/>
    <property type="match status" value="1"/>
</dbReference>
<reference evidence="2 3" key="1">
    <citation type="submission" date="2014-11" db="EMBL/GenBank/DDBJ databases">
        <authorList>
            <person name="Zhu J."/>
            <person name="Qi W."/>
            <person name="Song R."/>
        </authorList>
    </citation>
    <scope>NUCLEOTIDE SEQUENCE [LARGE SCALE GENOMIC DNA]</scope>
</reference>
<keyword evidence="3" id="KW-1185">Reference proteome</keyword>
<dbReference type="InterPro" id="IPR029033">
    <property type="entry name" value="His_PPase_superfam"/>
</dbReference>
<dbReference type="GO" id="GO:0005737">
    <property type="term" value="C:cytoplasm"/>
    <property type="evidence" value="ECO:0007669"/>
    <property type="project" value="TreeGrafter"/>
</dbReference>
<dbReference type="EMBL" id="CDMY01000055">
    <property type="protein sequence ID" value="CEL92192.1"/>
    <property type="molecule type" value="Genomic_DNA"/>
</dbReference>
<dbReference type="PhylomeDB" id="A0A0G4EAC0"/>
<dbReference type="OMA" id="RTACLLW"/>
<proteinExistence type="predicted"/>
<dbReference type="InterPro" id="IPR050275">
    <property type="entry name" value="PGM_Phosphatase"/>
</dbReference>
<feature type="region of interest" description="Disordered" evidence="1">
    <location>
        <begin position="20"/>
        <end position="115"/>
    </location>
</feature>
<dbReference type="Proteomes" id="UP000041254">
    <property type="component" value="Unassembled WGS sequence"/>
</dbReference>
<dbReference type="InterPro" id="IPR013078">
    <property type="entry name" value="His_Pase_superF_clade-1"/>
</dbReference>
<dbReference type="GO" id="GO:0016791">
    <property type="term" value="F:phosphatase activity"/>
    <property type="evidence" value="ECO:0007669"/>
    <property type="project" value="TreeGrafter"/>
</dbReference>
<dbReference type="PANTHER" id="PTHR48100">
    <property type="entry name" value="BROAD-SPECIFICITY PHOSPHATASE YOR283W-RELATED"/>
    <property type="match status" value="1"/>
</dbReference>
<name>A0A0G4EAC0_VITBC</name>
<feature type="compositionally biased region" description="Polar residues" evidence="1">
    <location>
        <begin position="78"/>
        <end position="87"/>
    </location>
</feature>
<dbReference type="SUPFAM" id="SSF53254">
    <property type="entry name" value="Phosphoglycerate mutase-like"/>
    <property type="match status" value="1"/>
</dbReference>
<feature type="compositionally biased region" description="Low complexity" evidence="1">
    <location>
        <begin position="98"/>
        <end position="111"/>
    </location>
</feature>
<gene>
    <name evidence="2" type="ORF">Vbra_10930</name>
</gene>
<accession>A0A0G4EAC0</accession>
<dbReference type="VEuPathDB" id="CryptoDB:Vbra_10930"/>
<feature type="compositionally biased region" description="Acidic residues" evidence="1">
    <location>
        <begin position="88"/>
        <end position="97"/>
    </location>
</feature>
<feature type="compositionally biased region" description="Basic and acidic residues" evidence="1">
    <location>
        <begin position="36"/>
        <end position="47"/>
    </location>
</feature>
<dbReference type="OrthoDB" id="438240at2759"/>
<dbReference type="AlphaFoldDB" id="A0A0G4EAC0"/>
<dbReference type="Gene3D" id="3.40.50.1240">
    <property type="entry name" value="Phosphoglycerate mutase-like"/>
    <property type="match status" value="1"/>
</dbReference>
<evidence type="ECO:0000313" key="2">
    <source>
        <dbReference type="EMBL" id="CEL92192.1"/>
    </source>
</evidence>
<dbReference type="Pfam" id="PF00300">
    <property type="entry name" value="His_Phos_1"/>
    <property type="match status" value="1"/>
</dbReference>
<organism evidence="2 3">
    <name type="scientific">Vitrella brassicaformis (strain CCMP3155)</name>
    <dbReference type="NCBI Taxonomy" id="1169540"/>
    <lineage>
        <taxon>Eukaryota</taxon>
        <taxon>Sar</taxon>
        <taxon>Alveolata</taxon>
        <taxon>Colpodellida</taxon>
        <taxon>Vitrellaceae</taxon>
        <taxon>Vitrella</taxon>
    </lineage>
</organism>
<protein>
    <recommendedName>
        <fullName evidence="4">Phosphoglycerate mutase</fullName>
    </recommendedName>
</protein>
<dbReference type="SMART" id="SM00855">
    <property type="entry name" value="PGAM"/>
    <property type="match status" value="1"/>
</dbReference>
<evidence type="ECO:0008006" key="4">
    <source>
        <dbReference type="Google" id="ProtNLM"/>
    </source>
</evidence>
<dbReference type="InParanoid" id="A0A0G4EAC0"/>
<sequence length="306" mass="34149">MKILMIRHAQSSNNEIYQQLREKQSYPSPGTSKWLDMNREFERRRSSNPEISSLGVKQVDRLSSMIDSYIPPSLLPPRTSNPNNGDSGENEEQDDSDSASASSPTTTTSIGSDRKSAAGLPRLRLYVSPMLRAMLTAMPVIESLGLERKSVFCNPELYEVGGMYKEENGRFVPSEGWATAEFEKHFPGKVTFPDAMKDGWYRGHSKETLAEALKRANKVAEWLWHMAGSGSADLVILVAHADLLDLLIKSITGTHDNPLIRFFHHNTGVSMLTIASSAPAGQTRRVSIDWINRLDHLVGQNTLFSW</sequence>
<evidence type="ECO:0000256" key="1">
    <source>
        <dbReference type="SAM" id="MobiDB-lite"/>
    </source>
</evidence>
<evidence type="ECO:0000313" key="3">
    <source>
        <dbReference type="Proteomes" id="UP000041254"/>
    </source>
</evidence>